<proteinExistence type="predicted"/>
<keyword evidence="2" id="KW-1185">Reference proteome</keyword>
<organism evidence="1 2">
    <name type="scientific">Mucor plumbeus</name>
    <dbReference type="NCBI Taxonomy" id="97098"/>
    <lineage>
        <taxon>Eukaryota</taxon>
        <taxon>Fungi</taxon>
        <taxon>Fungi incertae sedis</taxon>
        <taxon>Mucoromycota</taxon>
        <taxon>Mucoromycotina</taxon>
        <taxon>Mucoromycetes</taxon>
        <taxon>Mucorales</taxon>
        <taxon>Mucorineae</taxon>
        <taxon>Mucoraceae</taxon>
        <taxon>Mucor</taxon>
    </lineage>
</organism>
<comment type="caution">
    <text evidence="1">The sequence shown here is derived from an EMBL/GenBank/DDBJ whole genome shotgun (WGS) entry which is preliminary data.</text>
</comment>
<dbReference type="AlphaFoldDB" id="A0A8H7RLA4"/>
<evidence type="ECO:0000313" key="2">
    <source>
        <dbReference type="Proteomes" id="UP000650833"/>
    </source>
</evidence>
<name>A0A8H7RLA4_9FUNG</name>
<accession>A0A8H7RLA4</accession>
<protein>
    <submittedName>
        <fullName evidence="1">Uncharacterized protein</fullName>
    </submittedName>
</protein>
<reference evidence="1" key="1">
    <citation type="submission" date="2020-12" db="EMBL/GenBank/DDBJ databases">
        <title>Metabolic potential, ecology and presence of endohyphal bacteria is reflected in genomic diversity of Mucoromycotina.</title>
        <authorList>
            <person name="Muszewska A."/>
            <person name="Okrasinska A."/>
            <person name="Steczkiewicz K."/>
            <person name="Drgas O."/>
            <person name="Orlowska M."/>
            <person name="Perlinska-Lenart U."/>
            <person name="Aleksandrzak-Piekarczyk T."/>
            <person name="Szatraj K."/>
            <person name="Zielenkiewicz U."/>
            <person name="Pilsyk S."/>
            <person name="Malc E."/>
            <person name="Mieczkowski P."/>
            <person name="Kruszewska J.S."/>
            <person name="Biernat P."/>
            <person name="Pawlowska J."/>
        </authorList>
    </citation>
    <scope>NUCLEOTIDE SEQUENCE</scope>
    <source>
        <strain evidence="1">CBS 226.32</strain>
    </source>
</reference>
<dbReference type="Proteomes" id="UP000650833">
    <property type="component" value="Unassembled WGS sequence"/>
</dbReference>
<gene>
    <name evidence="1" type="ORF">INT46_001597</name>
</gene>
<dbReference type="EMBL" id="JAEPRC010000040">
    <property type="protein sequence ID" value="KAG2213236.1"/>
    <property type="molecule type" value="Genomic_DNA"/>
</dbReference>
<evidence type="ECO:0000313" key="1">
    <source>
        <dbReference type="EMBL" id="KAG2213236.1"/>
    </source>
</evidence>
<sequence>MVENTIPISTPPLKLIPGAFNVKRKTRNSKRNDNIRRPLSRQLYLQQNSRAMRMMHDYYPSPPNSTTLKNDYYTSIKSAPTSIRARRNSF</sequence>